<evidence type="ECO:0000256" key="1">
    <source>
        <dbReference type="SAM" id="Phobius"/>
    </source>
</evidence>
<evidence type="ECO:0000313" key="3">
    <source>
        <dbReference type="Proteomes" id="UP000823989"/>
    </source>
</evidence>
<comment type="caution">
    <text evidence="2">The sequence shown here is derived from an EMBL/GenBank/DDBJ whole genome shotgun (WGS) entry which is preliminary data.</text>
</comment>
<feature type="transmembrane region" description="Helical" evidence="1">
    <location>
        <begin position="31"/>
        <end position="55"/>
    </location>
</feature>
<dbReference type="AlphaFoldDB" id="A0A9D1QFD7"/>
<keyword evidence="1" id="KW-1133">Transmembrane helix</keyword>
<proteinExistence type="predicted"/>
<dbReference type="EMBL" id="DXHR01000002">
    <property type="protein sequence ID" value="HIW11624.1"/>
    <property type="molecule type" value="Genomic_DNA"/>
</dbReference>
<dbReference type="Pfam" id="PF11457">
    <property type="entry name" value="DUF3021"/>
    <property type="match status" value="1"/>
</dbReference>
<reference evidence="2" key="2">
    <citation type="submission" date="2021-04" db="EMBL/GenBank/DDBJ databases">
        <authorList>
            <person name="Gilroy R."/>
        </authorList>
    </citation>
    <scope>NUCLEOTIDE SEQUENCE</scope>
    <source>
        <strain evidence="2">ChiHjej13B12-752</strain>
    </source>
</reference>
<accession>A0A9D1QFD7</accession>
<dbReference type="InterPro" id="IPR021560">
    <property type="entry name" value="DUF3021"/>
</dbReference>
<name>A0A9D1QFD7_9STAP</name>
<organism evidence="2 3">
    <name type="scientific">Candidatus Salinicoccus stercoripullorum</name>
    <dbReference type="NCBI Taxonomy" id="2838756"/>
    <lineage>
        <taxon>Bacteria</taxon>
        <taxon>Bacillati</taxon>
        <taxon>Bacillota</taxon>
        <taxon>Bacilli</taxon>
        <taxon>Bacillales</taxon>
        <taxon>Staphylococcaceae</taxon>
        <taxon>Salinicoccus</taxon>
    </lineage>
</organism>
<dbReference type="Proteomes" id="UP000823989">
    <property type="component" value="Unassembled WGS sequence"/>
</dbReference>
<keyword evidence="1" id="KW-0812">Transmembrane</keyword>
<feature type="transmembrane region" description="Helical" evidence="1">
    <location>
        <begin position="61"/>
        <end position="85"/>
    </location>
</feature>
<keyword evidence="1" id="KW-0472">Membrane</keyword>
<gene>
    <name evidence="2" type="ORF">H9891_00455</name>
</gene>
<reference evidence="2" key="1">
    <citation type="journal article" date="2021" name="PeerJ">
        <title>Extensive microbial diversity within the chicken gut microbiome revealed by metagenomics and culture.</title>
        <authorList>
            <person name="Gilroy R."/>
            <person name="Ravi A."/>
            <person name="Getino M."/>
            <person name="Pursley I."/>
            <person name="Horton D.L."/>
            <person name="Alikhan N.F."/>
            <person name="Baker D."/>
            <person name="Gharbi K."/>
            <person name="Hall N."/>
            <person name="Watson M."/>
            <person name="Adriaenssens E.M."/>
            <person name="Foster-Nyarko E."/>
            <person name="Jarju S."/>
            <person name="Secka A."/>
            <person name="Antonio M."/>
            <person name="Oren A."/>
            <person name="Chaudhuri R.R."/>
            <person name="La Ragione R."/>
            <person name="Hildebrand F."/>
            <person name="Pallen M.J."/>
        </authorList>
    </citation>
    <scope>NUCLEOTIDE SEQUENCE</scope>
    <source>
        <strain evidence="2">ChiHjej13B12-752</strain>
    </source>
</reference>
<evidence type="ECO:0000313" key="2">
    <source>
        <dbReference type="EMBL" id="HIW11624.1"/>
    </source>
</evidence>
<sequence length="97" mass="10771">MQPKEIISVWVASAFIGVASTLYYTKISEALAAVIQFGAGITAFTAIALFNGWITIEPVDILFYAGAIFVIMFIIFLAFYLLSLLDSRKINEKLKEK</sequence>
<feature type="transmembrane region" description="Helical" evidence="1">
    <location>
        <begin position="6"/>
        <end position="24"/>
    </location>
</feature>
<protein>
    <submittedName>
        <fullName evidence="2">DUF3021 domain-containing protein</fullName>
    </submittedName>
</protein>